<evidence type="ECO:0000313" key="6">
    <source>
        <dbReference type="Proteomes" id="UP000694044"/>
    </source>
</evidence>
<dbReference type="Pfam" id="PF03121">
    <property type="entry name" value="Herpes_UL52"/>
    <property type="match status" value="1"/>
</dbReference>
<dbReference type="GO" id="GO:0003682">
    <property type="term" value="F:chromatin binding"/>
    <property type="evidence" value="ECO:0007669"/>
    <property type="project" value="TreeGrafter"/>
</dbReference>
<name>A0A8T1WIR1_9STRA</name>
<evidence type="ECO:0000256" key="4">
    <source>
        <dbReference type="ARBA" id="ARBA00047303"/>
    </source>
</evidence>
<evidence type="ECO:0000256" key="3">
    <source>
        <dbReference type="ARBA" id="ARBA00044768"/>
    </source>
</evidence>
<dbReference type="PANTHER" id="PTHR31399:SF0">
    <property type="entry name" value="DNA-DIRECTED PRIMASE_POLYMERASE PROTEIN"/>
    <property type="match status" value="1"/>
</dbReference>
<comment type="catalytic activity">
    <reaction evidence="4">
        <text>DNA(n) + a 2'-deoxyribonucleoside 5'-triphosphate = DNA(n+1) + diphosphate</text>
        <dbReference type="Rhea" id="RHEA:22508"/>
        <dbReference type="Rhea" id="RHEA-COMP:17339"/>
        <dbReference type="Rhea" id="RHEA-COMP:17340"/>
        <dbReference type="ChEBI" id="CHEBI:33019"/>
        <dbReference type="ChEBI" id="CHEBI:61560"/>
        <dbReference type="ChEBI" id="CHEBI:173112"/>
        <dbReference type="EC" id="2.7.7.7"/>
    </reaction>
    <physiologicalReaction direction="left-to-right" evidence="4">
        <dbReference type="Rhea" id="RHEA:22509"/>
    </physiologicalReaction>
</comment>
<proteinExistence type="predicted"/>
<keyword evidence="6" id="KW-1185">Reference proteome</keyword>
<dbReference type="InterPro" id="IPR044917">
    <property type="entry name" value="PRIMPOL"/>
</dbReference>
<dbReference type="Proteomes" id="UP000694044">
    <property type="component" value="Unassembled WGS sequence"/>
</dbReference>
<comment type="caution">
    <text evidence="5">The sequence shown here is derived from an EMBL/GenBank/DDBJ whole genome shotgun (WGS) entry which is preliminary data.</text>
</comment>
<reference evidence="5" key="1">
    <citation type="submission" date="2021-02" db="EMBL/GenBank/DDBJ databases">
        <authorList>
            <person name="Palmer J.M."/>
        </authorList>
    </citation>
    <scope>NUCLEOTIDE SEQUENCE</scope>
    <source>
        <strain evidence="5">SCRP734</strain>
    </source>
</reference>
<dbReference type="PANTHER" id="PTHR31399">
    <property type="entry name" value="DNA-DIRECTED PRIMASE / POLYMERASE PROTEIN"/>
    <property type="match status" value="1"/>
</dbReference>
<accession>A0A8T1WIR1</accession>
<sequence length="718" mass="80143">MSAKVFESEACRVWTGALDTPLHSIEDAEQHELDVVPFSLQIWLSSQPNVASVDVQKGLYLVKSPRADANLTQHSSIFLPLYALSCFSIYSPSPFASSVLVVLDVDNKWQQGYFFGRVRRASMGGKELPPGDQDNEAFYDTETTEELLASLHTAFPTVKLSSSAKDCLAKREMSSRGTGAKLAEMAKRRKTLSAEAFYGSNAANPTAEGPSDDQELGASWRSFCEKLQFRVSHSLMCQLEGTAPILSSFPRQQDAFEFADQVAALRRRVKAIRGASPSIGADSDRIPRVFSFESAGDGKRRFLVASFAEFWKNYTKTHADHRHVYEIIREGVPCRLYFDLEFKRGINPHVDGNSLVARLVSLLQLQLYRKYGIRVHHRDIYQLDSSTPAKFSRHLIFHFPEGNLFTDNLHAGAFVREFISDLVVFNDEDAGNLEALEQLRTPFLVNTESVDDPAHKKQLFIDTGVYTRNRMFRVLGSSKFKKQAILRPLRPPPSTASELEFDLFANTLVCPYPSIEAMTLSIQPKSCHLLRCEPSSAVLGRSRRFTASGTKSLTTSSAECRRSIYPALDAFIRSQATTGGVQGEIRAIQMLMTNNSAMLAVLPGQECVHEQAEDTGTHAAIPWMIIYHMARNRWCANIGRPHKSNNVMFIVDIDQRVVYQKCHDPSCQAMDFRSPPQPLPPHIELNAAAAKTTANVTRHDSHAGATEILAPQQLLHTI</sequence>
<dbReference type="GO" id="GO:0006264">
    <property type="term" value="P:mitochondrial DNA replication"/>
    <property type="evidence" value="ECO:0007669"/>
    <property type="project" value="TreeGrafter"/>
</dbReference>
<dbReference type="OrthoDB" id="5988181at2759"/>
<dbReference type="GO" id="GO:0031297">
    <property type="term" value="P:replication fork processing"/>
    <property type="evidence" value="ECO:0007669"/>
    <property type="project" value="TreeGrafter"/>
</dbReference>
<gene>
    <name evidence="5" type="ORF">PHYPSEUDO_001368</name>
</gene>
<protein>
    <recommendedName>
        <fullName evidence="1">DNA-directed primase/polymerase protein</fullName>
        <ecNumber evidence="3">2.7.7.102</ecNumber>
    </recommendedName>
</protein>
<evidence type="ECO:0000313" key="5">
    <source>
        <dbReference type="EMBL" id="KAG7392264.1"/>
    </source>
</evidence>
<dbReference type="GO" id="GO:0009411">
    <property type="term" value="P:response to UV"/>
    <property type="evidence" value="ECO:0007669"/>
    <property type="project" value="TreeGrafter"/>
</dbReference>
<dbReference type="AlphaFoldDB" id="A0A8T1WIR1"/>
<evidence type="ECO:0000256" key="1">
    <source>
        <dbReference type="ARBA" id="ARBA00026139"/>
    </source>
</evidence>
<dbReference type="GO" id="GO:0005759">
    <property type="term" value="C:mitochondrial matrix"/>
    <property type="evidence" value="ECO:0007669"/>
    <property type="project" value="TreeGrafter"/>
</dbReference>
<dbReference type="GO" id="GO:0003887">
    <property type="term" value="F:DNA-directed DNA polymerase activity"/>
    <property type="evidence" value="ECO:0007669"/>
    <property type="project" value="UniProtKB-EC"/>
</dbReference>
<dbReference type="GO" id="GO:0005634">
    <property type="term" value="C:nucleus"/>
    <property type="evidence" value="ECO:0007669"/>
    <property type="project" value="TreeGrafter"/>
</dbReference>
<comment type="catalytic activity">
    <reaction evidence="2">
        <text>ssDNA + n NTP = ssDNA/pppN(pN)n-1 hybrid + (n-1) diphosphate.</text>
        <dbReference type="EC" id="2.7.7.102"/>
    </reaction>
</comment>
<dbReference type="EC" id="2.7.7.102" evidence="3"/>
<organism evidence="5 6">
    <name type="scientific">Phytophthora pseudosyringae</name>
    <dbReference type="NCBI Taxonomy" id="221518"/>
    <lineage>
        <taxon>Eukaryota</taxon>
        <taxon>Sar</taxon>
        <taxon>Stramenopiles</taxon>
        <taxon>Oomycota</taxon>
        <taxon>Peronosporomycetes</taxon>
        <taxon>Peronosporales</taxon>
        <taxon>Peronosporaceae</taxon>
        <taxon>Phytophthora</taxon>
    </lineage>
</organism>
<dbReference type="EMBL" id="JAGDFM010000012">
    <property type="protein sequence ID" value="KAG7392264.1"/>
    <property type="molecule type" value="Genomic_DNA"/>
</dbReference>
<evidence type="ECO:0000256" key="2">
    <source>
        <dbReference type="ARBA" id="ARBA00044677"/>
    </source>
</evidence>
<dbReference type="GO" id="GO:0042276">
    <property type="term" value="P:error-prone translesion synthesis"/>
    <property type="evidence" value="ECO:0007669"/>
    <property type="project" value="InterPro"/>
</dbReference>